<accession>A0A0F9GZW3</accession>
<dbReference type="AlphaFoldDB" id="A0A0F9GZW3"/>
<protein>
    <submittedName>
        <fullName evidence="1">Uncharacterized protein</fullName>
    </submittedName>
</protein>
<sequence length="355" mass="36895">MGLGDKTDASSKFYPGLSTVDGDLVMDDDTFIRHSVTATITASTSQSQGNGALTSEINEIAVVAFVNDTVTLPAAIAGRKVTIINNGANILRMYPASGDNLGAGVDVFEELKANEVIDFVAYDSINWHVEASTETIHAMMFDTENSDAFVINAVNEDHMYHTNGLAAGALAGWTFDIGGSGTPKAIMAIVDGADSGVDIAVSTNPAHDLAVGDIISQTNLTNAAYVGTFVVKAVISANIYEVAAVFTATGTGTMDQAATLICTAGSQGVYKINWNASATAASNNDIFVFAIHVEAIRVPSTNIERKFGIAADIGAMSGSSIITVGSGEHVSFMVLNTVGSGNITLKDLNVNLVRL</sequence>
<reference evidence="1" key="1">
    <citation type="journal article" date="2015" name="Nature">
        <title>Complex archaea that bridge the gap between prokaryotes and eukaryotes.</title>
        <authorList>
            <person name="Spang A."/>
            <person name="Saw J.H."/>
            <person name="Jorgensen S.L."/>
            <person name="Zaremba-Niedzwiedzka K."/>
            <person name="Martijn J."/>
            <person name="Lind A.E."/>
            <person name="van Eijk R."/>
            <person name="Schleper C."/>
            <person name="Guy L."/>
            <person name="Ettema T.J."/>
        </authorList>
    </citation>
    <scope>NUCLEOTIDE SEQUENCE</scope>
</reference>
<comment type="caution">
    <text evidence="1">The sequence shown here is derived from an EMBL/GenBank/DDBJ whole genome shotgun (WGS) entry which is preliminary data.</text>
</comment>
<dbReference type="EMBL" id="LAZR01018482">
    <property type="protein sequence ID" value="KKL96241.1"/>
    <property type="molecule type" value="Genomic_DNA"/>
</dbReference>
<name>A0A0F9GZW3_9ZZZZ</name>
<gene>
    <name evidence="1" type="ORF">LCGC14_1846440</name>
</gene>
<evidence type="ECO:0000313" key="1">
    <source>
        <dbReference type="EMBL" id="KKL96241.1"/>
    </source>
</evidence>
<organism evidence="1">
    <name type="scientific">marine sediment metagenome</name>
    <dbReference type="NCBI Taxonomy" id="412755"/>
    <lineage>
        <taxon>unclassified sequences</taxon>
        <taxon>metagenomes</taxon>
        <taxon>ecological metagenomes</taxon>
    </lineage>
</organism>
<proteinExistence type="predicted"/>